<reference evidence="2" key="1">
    <citation type="submission" date="2014-09" db="EMBL/GenBank/DDBJ databases">
        <title>Draft genome sequence of an oleaginous Mucoromycotina fungus Mucor ambiguus NBRC6742.</title>
        <authorList>
            <person name="Takeda I."/>
            <person name="Yamane N."/>
            <person name="Morita T."/>
            <person name="Tamano K."/>
            <person name="Machida M."/>
            <person name="Baker S."/>
            <person name="Koike H."/>
        </authorList>
    </citation>
    <scope>NUCLEOTIDE SEQUENCE</scope>
    <source>
        <strain evidence="2">NBRC 6742</strain>
    </source>
</reference>
<accession>A0A0C9N6S6</accession>
<gene>
    <name evidence="2" type="ORF">MAM1_0336d09801</name>
</gene>
<dbReference type="Proteomes" id="UP000053815">
    <property type="component" value="Unassembled WGS sequence"/>
</dbReference>
<feature type="compositionally biased region" description="Polar residues" evidence="1">
    <location>
        <begin position="81"/>
        <end position="90"/>
    </location>
</feature>
<protein>
    <submittedName>
        <fullName evidence="2">Uncharacterized protein</fullName>
    </submittedName>
</protein>
<dbReference type="AlphaFoldDB" id="A0A0C9N6S6"/>
<sequence>MDSSVIVIDDSDTELPDAPSRNQLGPSTSRPTVANPSRTPSKKRTRGSVPVPRPPSTLRAFEREKNKHESRPRFLVRRSANAVSGGSSQRGNDDGNRSTVSRQSIRIAKTKVSRRPYKRLSRRRQRPSSYSSSSSEDDVVANKILKKHLEAMSTARKDQAHRRRHGQPTSRLRIPTKNDPESAHREFYVKSMEARKIEQDIQNGYIVRVEDRHAIQLDDLDPELLTGRPLTEKEAYWIQKKQARRAGPRSSSWPSIVPTHDQHTEYISLTDKARNLFDPNAPECSECGSKLWGTNILFPLSRPADSRPPSTIIDQKAPLCVGCARLFGCVKDRKEKFEMINWIITGKTLDVEIAEPEDNKLMQLCQKRISLMRSRARAHYSKLPANFVTAEELFNDVKHDNYNCYLVGSRMRLQSGFYNSLTFDHIFPISIAMMKSNCWSIENFQPMSFCMNQVKGNEANKEAKRWLINFKTHYYSSNFKA</sequence>
<feature type="region of interest" description="Disordered" evidence="1">
    <location>
        <begin position="1"/>
        <end position="139"/>
    </location>
</feature>
<feature type="region of interest" description="Disordered" evidence="1">
    <location>
        <begin position="153"/>
        <end position="180"/>
    </location>
</feature>
<dbReference type="EMBL" id="DF836625">
    <property type="protein sequence ID" value="GAN10263.1"/>
    <property type="molecule type" value="Genomic_DNA"/>
</dbReference>
<name>A0A0C9N6S6_9FUNG</name>
<feature type="compositionally biased region" description="Polar residues" evidence="1">
    <location>
        <begin position="20"/>
        <end position="39"/>
    </location>
</feature>
<organism evidence="2">
    <name type="scientific">Mucor ambiguus</name>
    <dbReference type="NCBI Taxonomy" id="91626"/>
    <lineage>
        <taxon>Eukaryota</taxon>
        <taxon>Fungi</taxon>
        <taxon>Fungi incertae sedis</taxon>
        <taxon>Mucoromycota</taxon>
        <taxon>Mucoromycotina</taxon>
        <taxon>Mucoromycetes</taxon>
        <taxon>Mucorales</taxon>
        <taxon>Mucorineae</taxon>
        <taxon>Mucoraceae</taxon>
        <taxon>Mucor</taxon>
    </lineage>
</organism>
<feature type="compositionally biased region" description="Basic and acidic residues" evidence="1">
    <location>
        <begin position="60"/>
        <end position="72"/>
    </location>
</feature>
<keyword evidence="3" id="KW-1185">Reference proteome</keyword>
<dbReference type="OrthoDB" id="2227124at2759"/>
<evidence type="ECO:0000256" key="1">
    <source>
        <dbReference type="SAM" id="MobiDB-lite"/>
    </source>
</evidence>
<proteinExistence type="predicted"/>
<evidence type="ECO:0000313" key="2">
    <source>
        <dbReference type="EMBL" id="GAN10263.1"/>
    </source>
</evidence>
<feature type="compositionally biased region" description="Basic residues" evidence="1">
    <location>
        <begin position="108"/>
        <end position="126"/>
    </location>
</feature>
<evidence type="ECO:0000313" key="3">
    <source>
        <dbReference type="Proteomes" id="UP000053815"/>
    </source>
</evidence>